<evidence type="ECO:0000313" key="3">
    <source>
        <dbReference type="Proteomes" id="UP000243308"/>
    </source>
</evidence>
<dbReference type="Proteomes" id="UP000243308">
    <property type="component" value="Unassembled WGS sequence"/>
</dbReference>
<reference evidence="2 3" key="1">
    <citation type="submission" date="2011-02" db="EMBL/GenBank/DDBJ databases">
        <title>The Genome Sequence of Mortierella verticillata NRRL 6337.</title>
        <authorList>
            <consortium name="The Broad Institute Genome Sequencing Platform"/>
            <person name="Russ C."/>
            <person name="Cuomo C."/>
            <person name="Burger G."/>
            <person name="Gray M.W."/>
            <person name="Holland P.W.H."/>
            <person name="King N."/>
            <person name="Lang F.B.F."/>
            <person name="Roger A.J."/>
            <person name="Ruiz-Trillo I."/>
            <person name="Young S.K."/>
            <person name="Zeng Q."/>
            <person name="Gargeya S."/>
            <person name="Alvarado L."/>
            <person name="Berlin A."/>
            <person name="Chapman S.B."/>
            <person name="Chen Z."/>
            <person name="Freedman E."/>
            <person name="Gellesch M."/>
            <person name="Goldberg J."/>
            <person name="Griggs A."/>
            <person name="Gujja S."/>
            <person name="Heilman E."/>
            <person name="Heiman D."/>
            <person name="Howarth C."/>
            <person name="Mehta T."/>
            <person name="Neiman D."/>
            <person name="Pearson M."/>
            <person name="Roberts A."/>
            <person name="Saif S."/>
            <person name="Shea T."/>
            <person name="Shenoy N."/>
            <person name="Sisk P."/>
            <person name="Stolte C."/>
            <person name="Sykes S."/>
            <person name="White J."/>
            <person name="Yandava C."/>
            <person name="Haas B."/>
            <person name="Nusbaum C."/>
            <person name="Birren B."/>
        </authorList>
    </citation>
    <scope>NUCLEOTIDE SEQUENCE [LARGE SCALE GENOMIC DNA]</scope>
    <source>
        <strain evidence="2 3">NRRL 6337</strain>
    </source>
</reference>
<gene>
    <name evidence="2" type="ORF">MVEG_12275</name>
</gene>
<dbReference type="AlphaFoldDB" id="A0A086TJ14"/>
<name>A0A086TJ14_9FUNG</name>
<accession>A0A086TJ14</accession>
<feature type="signal peptide" evidence="1">
    <location>
        <begin position="1"/>
        <end position="18"/>
    </location>
</feature>
<organism evidence="2 3">
    <name type="scientific">Podila verticillata NRRL 6337</name>
    <dbReference type="NCBI Taxonomy" id="1069443"/>
    <lineage>
        <taxon>Eukaryota</taxon>
        <taxon>Fungi</taxon>
        <taxon>Fungi incertae sedis</taxon>
        <taxon>Mucoromycota</taxon>
        <taxon>Mortierellomycotina</taxon>
        <taxon>Mortierellomycetes</taxon>
        <taxon>Mortierellales</taxon>
        <taxon>Mortierellaceae</taxon>
        <taxon>Podila</taxon>
    </lineage>
</organism>
<proteinExistence type="predicted"/>
<sequence>MMFKSAILSSLVLGVCSAVSVSIVAHNNNGDVVLNKGYNSYQCVDVSQLSTAEFWITNNAGGSCLALWDGASCNGNQFAAASGNLNFGSLVHTFGHTVNGVQIYQC</sequence>
<keyword evidence="1" id="KW-0732">Signal</keyword>
<dbReference type="EMBL" id="KN042435">
    <property type="protein sequence ID" value="KFH61941.1"/>
    <property type="molecule type" value="Genomic_DNA"/>
</dbReference>
<dbReference type="OrthoDB" id="2313983at2759"/>
<keyword evidence="3" id="KW-1185">Reference proteome</keyword>
<feature type="chain" id="PRO_5001815953" evidence="1">
    <location>
        <begin position="19"/>
        <end position="106"/>
    </location>
</feature>
<protein>
    <submittedName>
        <fullName evidence="2">Uncharacterized protein</fullName>
    </submittedName>
</protein>
<evidence type="ECO:0000256" key="1">
    <source>
        <dbReference type="SAM" id="SignalP"/>
    </source>
</evidence>
<evidence type="ECO:0000313" key="2">
    <source>
        <dbReference type="EMBL" id="KFH61941.1"/>
    </source>
</evidence>